<organism evidence="7 8">
    <name type="scientific">Megalops atlanticus</name>
    <name type="common">Tarpon</name>
    <name type="synonym">Clupea gigantea</name>
    <dbReference type="NCBI Taxonomy" id="7932"/>
    <lineage>
        <taxon>Eukaryota</taxon>
        <taxon>Metazoa</taxon>
        <taxon>Chordata</taxon>
        <taxon>Craniata</taxon>
        <taxon>Vertebrata</taxon>
        <taxon>Euteleostomi</taxon>
        <taxon>Actinopterygii</taxon>
        <taxon>Neopterygii</taxon>
        <taxon>Teleostei</taxon>
        <taxon>Elopiformes</taxon>
        <taxon>Megalopidae</taxon>
        <taxon>Megalops</taxon>
    </lineage>
</organism>
<evidence type="ECO:0000313" key="7">
    <source>
        <dbReference type="EMBL" id="KAG7456568.1"/>
    </source>
</evidence>
<dbReference type="InterPro" id="IPR002110">
    <property type="entry name" value="Ankyrin_rpt"/>
</dbReference>
<proteinExistence type="predicted"/>
<feature type="compositionally biased region" description="Basic and acidic residues" evidence="6">
    <location>
        <begin position="436"/>
        <end position="453"/>
    </location>
</feature>
<sequence>MPIATLQQGGIPAEGRGQNRAQGETRPHRQRRQPTETLHTHTQRRDRPDAGEMTQSLQTQKLPGLGAPFPYSTQGGSYSVQTPYGFQLDLDFLKYVEEIESGCKLRRPCKLSQKSSGAGGCPRSWRVRASPSPASSEDGQGGPLEHTPPAPSKALSRPPSSVVGTETPPPPAPARALLTHGHTEPGQGAKTSPRSLLSGDGSSARDVHLQLDPPAGSLRPPRSSTPDPPAELGVALQQLRQMEERVRGMVDLEREVGELRAERDRLLQALQGDPGTQERPLPAGGVAAGGRGEPCDRERPPHPASHAHSRVQAEVRRRVREGGEGERSERVPETGGVEAERRAVAVGDNMPLEGSAFRREVRDAAVGTVTMVTCETGVGTDETERCEVGVQVRVDTAEVSLMTESESDEEVSARQDTLMLQRESIRVLEARLGQAQREREALRRSGREAEKEAFTSSYRSRSQEPPDTCSDEAERRDSTPRRNDQQTQTETWEWAGEETSPAVTSRGSQWESPHEEDELAVSIVTGGEVTTAGEGTVSVTEREEGSSQETRPFRPPAGVLKSIMKRRDETGSADPGRKKSLQFVGILNGGYESTSSEEEEDEELEEGSSSSTGGAGVFSDSSEGDMELLEDTSSEERNISLEDSDSDPEEAARGESDDSDEKFELNAKMRDAFLVLRGHLDDDASTLNGEDVLSCSRTVRLEWFRISSGPSARPAHLASFLSAFSEAFPGLQEGVVNMTDSNGNSALHYSVSHSNSGVVSLLLDTGVCHVDRRNRAGYTAIMLAALASVRGEEDMQVVRRLFSAGDVNAKASQAGQTALMLAVSHGRQEMVQVLLDCGADVNAQDDEGSTALMCASEHGRTDITSLLLQHPGCDCSLVDNDGSNALSIAMEASHGDIAVLLYAHMNSSGALTARTCQPMPGSPTIPKKTRTQE</sequence>
<feature type="region of interest" description="Disordered" evidence="6">
    <location>
        <begin position="1"/>
        <end position="76"/>
    </location>
</feature>
<feature type="region of interest" description="Disordered" evidence="6">
    <location>
        <begin position="431"/>
        <end position="662"/>
    </location>
</feature>
<evidence type="ECO:0000256" key="1">
    <source>
        <dbReference type="ARBA" id="ARBA00022553"/>
    </source>
</evidence>
<dbReference type="PANTHER" id="PTHR24168">
    <property type="entry name" value="KN MOTIF AND ANKYRIN REPEAT DOMAIN-CONTAINING"/>
    <property type="match status" value="1"/>
</dbReference>
<feature type="repeat" description="ANK" evidence="5">
    <location>
        <begin position="814"/>
        <end position="846"/>
    </location>
</feature>
<dbReference type="InterPro" id="IPR036770">
    <property type="entry name" value="Ankyrin_rpt-contain_sf"/>
</dbReference>
<dbReference type="Gene3D" id="1.25.40.20">
    <property type="entry name" value="Ankyrin repeat-containing domain"/>
    <property type="match status" value="1"/>
</dbReference>
<dbReference type="Proteomes" id="UP001046870">
    <property type="component" value="Chromosome 22"/>
</dbReference>
<feature type="compositionally biased region" description="Polar residues" evidence="6">
    <location>
        <begin position="454"/>
        <end position="465"/>
    </location>
</feature>
<dbReference type="Pfam" id="PF12796">
    <property type="entry name" value="Ank_2"/>
    <property type="match status" value="2"/>
</dbReference>
<feature type="compositionally biased region" description="Basic and acidic residues" evidence="6">
    <location>
        <begin position="650"/>
        <end position="662"/>
    </location>
</feature>
<evidence type="ECO:0000256" key="6">
    <source>
        <dbReference type="SAM" id="MobiDB-lite"/>
    </source>
</evidence>
<reference evidence="7" key="1">
    <citation type="submission" date="2021-01" db="EMBL/GenBank/DDBJ databases">
        <authorList>
            <person name="Zahm M."/>
            <person name="Roques C."/>
            <person name="Cabau C."/>
            <person name="Klopp C."/>
            <person name="Donnadieu C."/>
            <person name="Jouanno E."/>
            <person name="Lampietro C."/>
            <person name="Louis A."/>
            <person name="Herpin A."/>
            <person name="Echchiki A."/>
            <person name="Berthelot C."/>
            <person name="Parey E."/>
            <person name="Roest-Crollius H."/>
            <person name="Braasch I."/>
            <person name="Postlethwait J."/>
            <person name="Bobe J."/>
            <person name="Montfort J."/>
            <person name="Bouchez O."/>
            <person name="Begum T."/>
            <person name="Mejri S."/>
            <person name="Adams A."/>
            <person name="Chen W.-J."/>
            <person name="Guiguen Y."/>
        </authorList>
    </citation>
    <scope>NUCLEOTIDE SEQUENCE</scope>
    <source>
        <strain evidence="7">YG-15Mar2019-1</strain>
        <tissue evidence="7">Brain</tissue>
    </source>
</reference>
<dbReference type="InterPro" id="IPR021939">
    <property type="entry name" value="KN_motif"/>
</dbReference>
<feature type="compositionally biased region" description="Low complexity" evidence="6">
    <location>
        <begin position="524"/>
        <end position="539"/>
    </location>
</feature>
<dbReference type="GO" id="GO:0030837">
    <property type="term" value="P:negative regulation of actin filament polymerization"/>
    <property type="evidence" value="ECO:0007669"/>
    <property type="project" value="InterPro"/>
</dbReference>
<name>A0A9D3SVE8_MEGAT</name>
<evidence type="ECO:0000313" key="8">
    <source>
        <dbReference type="Proteomes" id="UP001046870"/>
    </source>
</evidence>
<dbReference type="AlphaFoldDB" id="A0A9D3SVE8"/>
<keyword evidence="2" id="KW-0677">Repeat</keyword>
<comment type="caution">
    <text evidence="7">The sequence shown here is derived from an EMBL/GenBank/DDBJ whole genome shotgun (WGS) entry which is preliminary data.</text>
</comment>
<keyword evidence="1" id="KW-0597">Phosphoprotein</keyword>
<evidence type="ECO:0000256" key="4">
    <source>
        <dbReference type="ARBA" id="ARBA00023054"/>
    </source>
</evidence>
<dbReference type="SMART" id="SM00248">
    <property type="entry name" value="ANK"/>
    <property type="match status" value="5"/>
</dbReference>
<evidence type="ECO:0000256" key="3">
    <source>
        <dbReference type="ARBA" id="ARBA00023043"/>
    </source>
</evidence>
<dbReference type="SUPFAM" id="SSF48403">
    <property type="entry name" value="Ankyrin repeat"/>
    <property type="match status" value="1"/>
</dbReference>
<dbReference type="FunFam" id="1.25.40.20:FF:000017">
    <property type="entry name" value="KN motif and ankyrin repeat domain-containing protein 1"/>
    <property type="match status" value="1"/>
</dbReference>
<dbReference type="GO" id="GO:0005856">
    <property type="term" value="C:cytoskeleton"/>
    <property type="evidence" value="ECO:0007669"/>
    <property type="project" value="TreeGrafter"/>
</dbReference>
<keyword evidence="4" id="KW-0175">Coiled coil</keyword>
<dbReference type="EMBL" id="JAFDVH010000022">
    <property type="protein sequence ID" value="KAG7456568.1"/>
    <property type="molecule type" value="Genomic_DNA"/>
</dbReference>
<dbReference type="Pfam" id="PF12075">
    <property type="entry name" value="KN_motif"/>
    <property type="match status" value="1"/>
</dbReference>
<dbReference type="PANTHER" id="PTHR24168:SF23">
    <property type="entry name" value="KN MOTIF AND ANKYRIN REPEAT DOMAIN-CONTAINING PROTEIN 3"/>
    <property type="match status" value="1"/>
</dbReference>
<feature type="compositionally biased region" description="Basic and acidic residues" evidence="6">
    <location>
        <begin position="311"/>
        <end position="343"/>
    </location>
</feature>
<feature type="compositionally biased region" description="Basic and acidic residues" evidence="6">
    <location>
        <begin position="472"/>
        <end position="484"/>
    </location>
</feature>
<keyword evidence="8" id="KW-1185">Reference proteome</keyword>
<accession>A0A9D3SVE8</accession>
<dbReference type="GO" id="GO:0005737">
    <property type="term" value="C:cytoplasm"/>
    <property type="evidence" value="ECO:0007669"/>
    <property type="project" value="TreeGrafter"/>
</dbReference>
<keyword evidence="3 5" id="KW-0040">ANK repeat</keyword>
<feature type="region of interest" description="Disordered" evidence="6">
    <location>
        <begin position="109"/>
        <end position="232"/>
    </location>
</feature>
<feature type="compositionally biased region" description="Polar residues" evidence="6">
    <location>
        <begin position="501"/>
        <end position="511"/>
    </location>
</feature>
<feature type="compositionally biased region" description="Acidic residues" evidence="6">
    <location>
        <begin position="595"/>
        <end position="606"/>
    </location>
</feature>
<dbReference type="InterPro" id="IPR047184">
    <property type="entry name" value="KANK1-4"/>
</dbReference>
<feature type="repeat" description="ANK" evidence="5">
    <location>
        <begin position="742"/>
        <end position="767"/>
    </location>
</feature>
<evidence type="ECO:0000256" key="2">
    <source>
        <dbReference type="ARBA" id="ARBA00022737"/>
    </source>
</evidence>
<feature type="region of interest" description="Disordered" evidence="6">
    <location>
        <begin position="269"/>
        <end position="345"/>
    </location>
</feature>
<dbReference type="OrthoDB" id="5406014at2759"/>
<dbReference type="PROSITE" id="PS50088">
    <property type="entry name" value="ANK_REPEAT"/>
    <property type="match status" value="2"/>
</dbReference>
<gene>
    <name evidence="7" type="ORF">MATL_G00237170</name>
</gene>
<evidence type="ECO:0000256" key="5">
    <source>
        <dbReference type="PROSITE-ProRule" id="PRU00023"/>
    </source>
</evidence>
<feature type="compositionally biased region" description="Acidic residues" evidence="6">
    <location>
        <begin position="622"/>
        <end position="633"/>
    </location>
</feature>
<protein>
    <submittedName>
        <fullName evidence="7">Uncharacterized protein</fullName>
    </submittedName>
</protein>
<dbReference type="PROSITE" id="PS50297">
    <property type="entry name" value="ANK_REP_REGION"/>
    <property type="match status" value="2"/>
</dbReference>